<dbReference type="CDD" id="cd06292">
    <property type="entry name" value="PBP1_AglR_RafR-like"/>
    <property type="match status" value="1"/>
</dbReference>
<dbReference type="InterPro" id="IPR010982">
    <property type="entry name" value="Lambda_DNA-bd_dom_sf"/>
</dbReference>
<evidence type="ECO:0000256" key="3">
    <source>
        <dbReference type="ARBA" id="ARBA00023163"/>
    </source>
</evidence>
<keyword evidence="1" id="KW-0805">Transcription regulation</keyword>
<evidence type="ECO:0000259" key="4">
    <source>
        <dbReference type="PROSITE" id="PS50932"/>
    </source>
</evidence>
<dbReference type="GO" id="GO:0003700">
    <property type="term" value="F:DNA-binding transcription factor activity"/>
    <property type="evidence" value="ECO:0007669"/>
    <property type="project" value="TreeGrafter"/>
</dbReference>
<dbReference type="PANTHER" id="PTHR30146">
    <property type="entry name" value="LACI-RELATED TRANSCRIPTIONAL REPRESSOR"/>
    <property type="match status" value="1"/>
</dbReference>
<dbReference type="PROSITE" id="PS00356">
    <property type="entry name" value="HTH_LACI_1"/>
    <property type="match status" value="1"/>
</dbReference>
<dbReference type="EMBL" id="CAEZXR010000008">
    <property type="protein sequence ID" value="CAB4686628.1"/>
    <property type="molecule type" value="Genomic_DNA"/>
</dbReference>
<dbReference type="PANTHER" id="PTHR30146:SF109">
    <property type="entry name" value="HTH-TYPE TRANSCRIPTIONAL REGULATOR GALS"/>
    <property type="match status" value="1"/>
</dbReference>
<dbReference type="SUPFAM" id="SSF47413">
    <property type="entry name" value="lambda repressor-like DNA-binding domains"/>
    <property type="match status" value="1"/>
</dbReference>
<evidence type="ECO:0000256" key="1">
    <source>
        <dbReference type="ARBA" id="ARBA00023015"/>
    </source>
</evidence>
<evidence type="ECO:0000313" key="6">
    <source>
        <dbReference type="EMBL" id="CAB4686628.1"/>
    </source>
</evidence>
<name>A0A6J6NPC6_9ZZZZ</name>
<gene>
    <name evidence="6" type="ORF">UFOPK2579_00148</name>
</gene>
<dbReference type="InterPro" id="IPR028082">
    <property type="entry name" value="Peripla_BP_I"/>
</dbReference>
<dbReference type="PROSITE" id="PS50943">
    <property type="entry name" value="HTH_CROC1"/>
    <property type="match status" value="1"/>
</dbReference>
<accession>A0A6J6NPC6</accession>
<evidence type="ECO:0000256" key="2">
    <source>
        <dbReference type="ARBA" id="ARBA00023125"/>
    </source>
</evidence>
<dbReference type="PROSITE" id="PS50932">
    <property type="entry name" value="HTH_LACI_2"/>
    <property type="match status" value="1"/>
</dbReference>
<dbReference type="SUPFAM" id="SSF53822">
    <property type="entry name" value="Periplasmic binding protein-like I"/>
    <property type="match status" value="1"/>
</dbReference>
<dbReference type="GO" id="GO:0000976">
    <property type="term" value="F:transcription cis-regulatory region binding"/>
    <property type="evidence" value="ECO:0007669"/>
    <property type="project" value="TreeGrafter"/>
</dbReference>
<feature type="domain" description="HTH lacI-type" evidence="4">
    <location>
        <begin position="13"/>
        <end position="67"/>
    </location>
</feature>
<dbReference type="Gene3D" id="1.10.260.40">
    <property type="entry name" value="lambda repressor-like DNA-binding domains"/>
    <property type="match status" value="1"/>
</dbReference>
<organism evidence="6">
    <name type="scientific">freshwater metagenome</name>
    <dbReference type="NCBI Taxonomy" id="449393"/>
    <lineage>
        <taxon>unclassified sequences</taxon>
        <taxon>metagenomes</taxon>
        <taxon>ecological metagenomes</taxon>
    </lineage>
</organism>
<reference evidence="6" key="1">
    <citation type="submission" date="2020-05" db="EMBL/GenBank/DDBJ databases">
        <authorList>
            <person name="Chiriac C."/>
            <person name="Salcher M."/>
            <person name="Ghai R."/>
            <person name="Kavagutti S V."/>
        </authorList>
    </citation>
    <scope>NUCLEOTIDE SEQUENCE</scope>
</reference>
<dbReference type="AlphaFoldDB" id="A0A6J6NPC6"/>
<dbReference type="SMART" id="SM00354">
    <property type="entry name" value="HTH_LACI"/>
    <property type="match status" value="1"/>
</dbReference>
<proteinExistence type="predicted"/>
<keyword evidence="2" id="KW-0238">DNA-binding</keyword>
<sequence length="343" mass="36961">MSRLPGRAPTAPPTLADVAERAGVSRQTVSNAVNNPDLLRADTLERVQLAIAELGYLPNRAARNLRTRASHLVGLRINAAQEGTANATMDRFVHSLVDASREAGYHVLLFTGDPLDPLTGYDDLLRSTAVDAFVVTDTYLGNPQASWLRERRAPFVAFGRPWDNPSATHPWVDVDGAAGCELATQHLLERGHRRIAWIGWRKDSWIGEDRRSGWHRAMKSRDLPTTGLASRVEDTVASGRGASEVLLDEAQPSAFVCASDTLAMGVLHTLADRGLVAGRDIAVVGFDDSQVAQVVRPGLTSVRQPLEEVAMEVVKGLEGLLGHPPAPGRGVLLTPTLAMRGSS</sequence>
<dbReference type="InterPro" id="IPR000843">
    <property type="entry name" value="HTH_LacI"/>
</dbReference>
<protein>
    <submittedName>
        <fullName evidence="6">Unannotated protein</fullName>
    </submittedName>
</protein>
<dbReference type="Pfam" id="PF13377">
    <property type="entry name" value="Peripla_BP_3"/>
    <property type="match status" value="1"/>
</dbReference>
<dbReference type="Pfam" id="PF00356">
    <property type="entry name" value="LacI"/>
    <property type="match status" value="1"/>
</dbReference>
<keyword evidence="3" id="KW-0804">Transcription</keyword>
<dbReference type="InterPro" id="IPR046335">
    <property type="entry name" value="LacI/GalR-like_sensor"/>
</dbReference>
<dbReference type="CDD" id="cd01392">
    <property type="entry name" value="HTH_LacI"/>
    <property type="match status" value="1"/>
</dbReference>
<dbReference type="InterPro" id="IPR001387">
    <property type="entry name" value="Cro/C1-type_HTH"/>
</dbReference>
<feature type="domain" description="HTH cro/C1-type" evidence="5">
    <location>
        <begin position="14"/>
        <end position="57"/>
    </location>
</feature>
<dbReference type="Gene3D" id="3.40.50.2300">
    <property type="match status" value="2"/>
</dbReference>
<evidence type="ECO:0000259" key="5">
    <source>
        <dbReference type="PROSITE" id="PS50943"/>
    </source>
</evidence>